<evidence type="ECO:0000313" key="2">
    <source>
        <dbReference type="EMBL" id="GAA1638558.1"/>
    </source>
</evidence>
<organism evidence="2 3">
    <name type="scientific">Kribbella alba</name>
    <dbReference type="NCBI Taxonomy" id="190197"/>
    <lineage>
        <taxon>Bacteria</taxon>
        <taxon>Bacillati</taxon>
        <taxon>Actinomycetota</taxon>
        <taxon>Actinomycetes</taxon>
        <taxon>Propionibacteriales</taxon>
        <taxon>Kribbellaceae</taxon>
        <taxon>Kribbella</taxon>
    </lineage>
</organism>
<evidence type="ECO:0000256" key="1">
    <source>
        <dbReference type="SAM" id="Phobius"/>
    </source>
</evidence>
<feature type="transmembrane region" description="Helical" evidence="1">
    <location>
        <begin position="98"/>
        <end position="118"/>
    </location>
</feature>
<evidence type="ECO:0000313" key="3">
    <source>
        <dbReference type="Proteomes" id="UP001501319"/>
    </source>
</evidence>
<dbReference type="SUPFAM" id="SSF50998">
    <property type="entry name" value="Quinoprotein alcohol dehydrogenase-like"/>
    <property type="match status" value="1"/>
</dbReference>
<dbReference type="Proteomes" id="UP001501319">
    <property type="component" value="Unassembled WGS sequence"/>
</dbReference>
<reference evidence="2 3" key="1">
    <citation type="journal article" date="2019" name="Int. J. Syst. Evol. Microbiol.">
        <title>The Global Catalogue of Microorganisms (GCM) 10K type strain sequencing project: providing services to taxonomists for standard genome sequencing and annotation.</title>
        <authorList>
            <consortium name="The Broad Institute Genomics Platform"/>
            <consortium name="The Broad Institute Genome Sequencing Center for Infectious Disease"/>
            <person name="Wu L."/>
            <person name="Ma J."/>
        </authorList>
    </citation>
    <scope>NUCLEOTIDE SEQUENCE [LARGE SCALE GENOMIC DNA]</scope>
    <source>
        <strain evidence="2 3">JCM 14306</strain>
    </source>
</reference>
<dbReference type="InterPro" id="IPR011047">
    <property type="entry name" value="Quinoprotein_ADH-like_sf"/>
</dbReference>
<evidence type="ECO:0008006" key="4">
    <source>
        <dbReference type="Google" id="ProtNLM"/>
    </source>
</evidence>
<keyword evidence="1" id="KW-0472">Membrane</keyword>
<sequence length="470" mass="49085">MADKGIPSWPKVTIRLYDERNAEVKIAGRSHQVNHRDPRQAAITLVAERAGQLGRPVKATAVESSGKSWPLIIHPDGQVETAEAEIETTGTGRSLRMIIAAAALAVVLVGGALLYFLVLKDPGNTVAKPKVASKLPDLPAPTVGPDQFAARPVPPGWTANATWTVDIADGTHPAVSPDGREVAVVTRDNKIAVFDSNGKVLWQDKVPDQSSSPAYTTVDGKRVVAIAAPGTLEYWAGEAAPPTTIELPSSATVQFFGTSPLVVLPGNAGASLVSGGQLQPVKNQPRLSTMLLAEGDKALMARYAGPLFWSQTGKELALLNLKPPTGAKGINQIVAASSGRVVVLWNTGKADEVIPTVNSTSTGAVVGTCPRTTTGDATSWKWVPDQAGKVAAYGECLINFASGKTVRLERFQPQSISQLTIFGQAGNGLVAIVPGGKPTALGAGTARPWGIAGNHAIVVHSSVLYALDKK</sequence>
<dbReference type="EMBL" id="BAAANE010000004">
    <property type="protein sequence ID" value="GAA1638558.1"/>
    <property type="molecule type" value="Genomic_DNA"/>
</dbReference>
<name>A0ABN2FB09_9ACTN</name>
<accession>A0ABN2FB09</accession>
<dbReference type="RefSeq" id="WP_344111928.1">
    <property type="nucleotide sequence ID" value="NZ_BAAANE010000004.1"/>
</dbReference>
<keyword evidence="1" id="KW-0812">Transmembrane</keyword>
<proteinExistence type="predicted"/>
<protein>
    <recommendedName>
        <fullName evidence="4">WD40 repeat domain-containing protein</fullName>
    </recommendedName>
</protein>
<keyword evidence="3" id="KW-1185">Reference proteome</keyword>
<comment type="caution">
    <text evidence="2">The sequence shown here is derived from an EMBL/GenBank/DDBJ whole genome shotgun (WGS) entry which is preliminary data.</text>
</comment>
<keyword evidence="1" id="KW-1133">Transmembrane helix</keyword>
<gene>
    <name evidence="2" type="ORF">GCM10009744_30000</name>
</gene>